<evidence type="ECO:0000313" key="2">
    <source>
        <dbReference type="EMBL" id="KAF9762087.1"/>
    </source>
</evidence>
<keyword evidence="1" id="KW-1133">Transmembrane helix</keyword>
<keyword evidence="1" id="KW-0472">Membrane</keyword>
<name>A0A9P6GY19_9MICR</name>
<evidence type="ECO:0000313" key="3">
    <source>
        <dbReference type="Proteomes" id="UP000740883"/>
    </source>
</evidence>
<keyword evidence="3" id="KW-1185">Reference proteome</keyword>
<reference evidence="2 3" key="1">
    <citation type="journal article" date="2020" name="Genome Biol. Evol.">
        <title>Comparative genomics of strictly vertically transmitted, feminizing microsporidia endosymbionts of amphipod crustaceans.</title>
        <authorList>
            <person name="Cormier A."/>
            <person name="Chebbi M.A."/>
            <person name="Giraud I."/>
            <person name="Wattier R."/>
            <person name="Teixeira M."/>
            <person name="Gilbert C."/>
            <person name="Rigaud T."/>
            <person name="Cordaux R."/>
        </authorList>
    </citation>
    <scope>NUCLEOTIDE SEQUENCE [LARGE SCALE GENOMIC DNA]</scope>
    <source>
        <strain evidence="2 3">Ou3-Ou53</strain>
    </source>
</reference>
<evidence type="ECO:0000256" key="1">
    <source>
        <dbReference type="SAM" id="Phobius"/>
    </source>
</evidence>
<dbReference type="Proteomes" id="UP000740883">
    <property type="component" value="Unassembled WGS sequence"/>
</dbReference>
<accession>A0A9P6GY19</accession>
<keyword evidence="1" id="KW-0812">Transmembrane</keyword>
<gene>
    <name evidence="2" type="ORF">NGRA_2226</name>
</gene>
<proteinExistence type="predicted"/>
<sequence>MLIFSILSCVETNTLFFKKIDDKTQDLEILLDTQMKIDQIFLMKKINSSPFFVKNVQISRQRYCHTEKDGKKREVSKSQADNFSNLSTLINLSFDISEVAPGEDFFLFVLVEEEDSFNIGFFEVDPSRIFTISKDHKKIYYITKDQNIPLEIVDSPVKFKANEEDEEKKKWSTKEGVLFIFGTCFFTILVLLGCVWYSQKHGGNKKIEPEATTI</sequence>
<organism evidence="2 3">
    <name type="scientific">Nosema granulosis</name>
    <dbReference type="NCBI Taxonomy" id="83296"/>
    <lineage>
        <taxon>Eukaryota</taxon>
        <taxon>Fungi</taxon>
        <taxon>Fungi incertae sedis</taxon>
        <taxon>Microsporidia</taxon>
        <taxon>Nosematidae</taxon>
        <taxon>Nosema</taxon>
    </lineage>
</organism>
<protein>
    <submittedName>
        <fullName evidence="2">Uncharacterized protein</fullName>
    </submittedName>
</protein>
<dbReference type="EMBL" id="SBJO01000213">
    <property type="protein sequence ID" value="KAF9762087.1"/>
    <property type="molecule type" value="Genomic_DNA"/>
</dbReference>
<feature type="transmembrane region" description="Helical" evidence="1">
    <location>
        <begin position="177"/>
        <end position="198"/>
    </location>
</feature>
<comment type="caution">
    <text evidence="2">The sequence shown here is derived from an EMBL/GenBank/DDBJ whole genome shotgun (WGS) entry which is preliminary data.</text>
</comment>
<dbReference type="AlphaFoldDB" id="A0A9P6GY19"/>